<accession>A0A843S7L2</accession>
<protein>
    <submittedName>
        <fullName evidence="1">Uncharacterized protein</fullName>
    </submittedName>
</protein>
<dbReference type="Proteomes" id="UP000444318">
    <property type="component" value="Unassembled WGS sequence"/>
</dbReference>
<evidence type="ECO:0000313" key="2">
    <source>
        <dbReference type="Proteomes" id="UP000444318"/>
    </source>
</evidence>
<evidence type="ECO:0000313" key="1">
    <source>
        <dbReference type="EMBL" id="MQA18203.1"/>
    </source>
</evidence>
<comment type="caution">
    <text evidence="1">The sequence shown here is derived from an EMBL/GenBank/DDBJ whole genome shotgun (WGS) entry which is preliminary data.</text>
</comment>
<gene>
    <name evidence="1" type="ORF">GEV01_01610</name>
</gene>
<reference evidence="1 2" key="1">
    <citation type="submission" date="2019-10" db="EMBL/GenBank/DDBJ databases">
        <title>Two novel species isolated from a subtropical stream in China.</title>
        <authorList>
            <person name="Lu H."/>
        </authorList>
    </citation>
    <scope>NUCLEOTIDE SEQUENCE [LARGE SCALE GENOMIC DNA]</scope>
    <source>
        <strain evidence="1 2">FT103W</strain>
    </source>
</reference>
<dbReference type="EMBL" id="WHUF01000001">
    <property type="protein sequence ID" value="MQA18203.1"/>
    <property type="molecule type" value="Genomic_DNA"/>
</dbReference>
<proteinExistence type="predicted"/>
<name>A0A843S7L2_9BURK</name>
<keyword evidence="2" id="KW-1185">Reference proteome</keyword>
<sequence length="123" mass="14006">MGYETHITRKENWFDKDGPVITIAEWEQLVAEDAEMRMDGFAEATSPSGEIIRIENEGIAVWTSHANRGESDDVVWFSFRRGKITVKNADVEVLIKMGEIARRLSAKVQGDECELYDERGQVQ</sequence>
<dbReference type="AlphaFoldDB" id="A0A843S7L2"/>
<organism evidence="1 2">
    <name type="scientific">Rugamonas rivuli</name>
    <dbReference type="NCBI Taxonomy" id="2743358"/>
    <lineage>
        <taxon>Bacteria</taxon>
        <taxon>Pseudomonadati</taxon>
        <taxon>Pseudomonadota</taxon>
        <taxon>Betaproteobacteria</taxon>
        <taxon>Burkholderiales</taxon>
        <taxon>Oxalobacteraceae</taxon>
        <taxon>Telluria group</taxon>
        <taxon>Rugamonas</taxon>
    </lineage>
</organism>